<name>A0A420XRM6_9ACTN</name>
<keyword evidence="4" id="KW-1185">Reference proteome</keyword>
<evidence type="ECO:0000313" key="3">
    <source>
        <dbReference type="EMBL" id="RKS77490.1"/>
    </source>
</evidence>
<dbReference type="InterPro" id="IPR018310">
    <property type="entry name" value="Put_endonuclease_Z1-dom"/>
</dbReference>
<organism evidence="3 4">
    <name type="scientific">Motilibacter peucedani</name>
    <dbReference type="NCBI Taxonomy" id="598650"/>
    <lineage>
        <taxon>Bacteria</taxon>
        <taxon>Bacillati</taxon>
        <taxon>Actinomycetota</taxon>
        <taxon>Actinomycetes</taxon>
        <taxon>Motilibacterales</taxon>
        <taxon>Motilibacteraceae</taxon>
        <taxon>Motilibacter</taxon>
    </lineage>
</organism>
<sequence>MGQGVATERQRMEQAFASRGLSLQTRAALWASADDILSHGPLACGDAGSSTGLALGYVQSGKTTAITALIAAAADDGYRVIVALMGSTNLLLQQNQERLLDALGVGEREDYRWVHLSNPAGAAKAKEIRGWLDRGRVVLVPVLKHAGRIDALAKVLSTACGKEVPVLVVDDEADQASLNTEAGSGAESRTYAAIAGLRSAVPKFLYVQFTATPYAPLLLEPDDQLRPSFVHMLRPGHGYTGGREFFVDHADIVVRAIPTLDEQRPRTLPTVLSKSLVQAVGSFIAGTALLLAVEAAAPPVSMLVHSTQRNDVQARYHFLINRLLQRWTEQAKAAATAAELPSEILDERRRITTLGGREADDFEFLTRVRYVLSEATLWLVNSASDVNKVDWKVAPVHLLVGGNKLDRGFTVEGLTVTYMNRPASDQLDTLEQRARAFGYRGDLLPYCQFFATPRTLAVLRGIVDTEYDLRARLRDWLDEGKPVGDWARSVGLLLPPGTRPTRQSVIAALSTFNAGGGWHQLRRPSLAPLDREANALAVEELGLLTAPSLDYGRLHHPTLHAPLRAVAALVREWRGAGPGSSPGWRQAELADLLERQPDQSQQTPVVLMQHPDGGPRTREWDVELGFVNLMQGADTRRRPDVPFYEGDRAVGGVREDPSRVVIQVHRVISSRSGEVPELYTLVVHAGEKTIVRRVSDG</sequence>
<protein>
    <submittedName>
        <fullName evidence="3">Z1 domain-containing protein</fullName>
    </submittedName>
</protein>
<feature type="domain" description="Putative endonuclease Z1" evidence="2">
    <location>
        <begin position="275"/>
        <end position="478"/>
    </location>
</feature>
<accession>A0A420XRM6</accession>
<proteinExistence type="predicted"/>
<dbReference type="EMBL" id="RBWV01000010">
    <property type="protein sequence ID" value="RKS77490.1"/>
    <property type="molecule type" value="Genomic_DNA"/>
</dbReference>
<reference evidence="3 4" key="1">
    <citation type="submission" date="2018-10" db="EMBL/GenBank/DDBJ databases">
        <title>Genomic Encyclopedia of Archaeal and Bacterial Type Strains, Phase II (KMG-II): from individual species to whole genera.</title>
        <authorList>
            <person name="Goeker M."/>
        </authorList>
    </citation>
    <scope>NUCLEOTIDE SEQUENCE [LARGE SCALE GENOMIC DNA]</scope>
    <source>
        <strain evidence="3 4">RP-AC37</strain>
    </source>
</reference>
<evidence type="ECO:0000256" key="1">
    <source>
        <dbReference type="SAM" id="MobiDB-lite"/>
    </source>
</evidence>
<comment type="caution">
    <text evidence="3">The sequence shown here is derived from an EMBL/GenBank/DDBJ whole genome shotgun (WGS) entry which is preliminary data.</text>
</comment>
<dbReference type="AlphaFoldDB" id="A0A420XRM6"/>
<gene>
    <name evidence="3" type="ORF">CLV35_1177</name>
</gene>
<dbReference type="Pfam" id="PF10593">
    <property type="entry name" value="Z1"/>
    <property type="match status" value="1"/>
</dbReference>
<evidence type="ECO:0000259" key="2">
    <source>
        <dbReference type="Pfam" id="PF10593"/>
    </source>
</evidence>
<dbReference type="InParanoid" id="A0A420XRM6"/>
<dbReference type="Proteomes" id="UP000281955">
    <property type="component" value="Unassembled WGS sequence"/>
</dbReference>
<evidence type="ECO:0000313" key="4">
    <source>
        <dbReference type="Proteomes" id="UP000281955"/>
    </source>
</evidence>
<feature type="region of interest" description="Disordered" evidence="1">
    <location>
        <begin position="597"/>
        <end position="617"/>
    </location>
</feature>